<sequence length="92" mass="10285">MVRPFGVKGQKRKRKEKYDRDEEEGDEDAAEPTVQAASKKAAVEEKDEKEMEVKEAGTAADEMAGIPIVQIDLQTKKPGVIFVRLFGSCQSW</sequence>
<gene>
    <name evidence="2" type="ORF">LTRI10_LOCUS15925</name>
</gene>
<keyword evidence="3" id="KW-1185">Reference proteome</keyword>
<evidence type="ECO:0000256" key="1">
    <source>
        <dbReference type="SAM" id="MobiDB-lite"/>
    </source>
</evidence>
<evidence type="ECO:0000313" key="2">
    <source>
        <dbReference type="EMBL" id="CAL1374033.1"/>
    </source>
</evidence>
<dbReference type="AlphaFoldDB" id="A0AAV2DJ99"/>
<feature type="region of interest" description="Disordered" evidence="1">
    <location>
        <begin position="1"/>
        <end position="50"/>
    </location>
</feature>
<reference evidence="2 3" key="1">
    <citation type="submission" date="2024-04" db="EMBL/GenBank/DDBJ databases">
        <authorList>
            <person name="Fracassetti M."/>
        </authorList>
    </citation>
    <scope>NUCLEOTIDE SEQUENCE [LARGE SCALE GENOMIC DNA]</scope>
</reference>
<accession>A0AAV2DJ99</accession>
<proteinExistence type="predicted"/>
<protein>
    <submittedName>
        <fullName evidence="2">Uncharacterized protein</fullName>
    </submittedName>
</protein>
<organism evidence="2 3">
    <name type="scientific">Linum trigynum</name>
    <dbReference type="NCBI Taxonomy" id="586398"/>
    <lineage>
        <taxon>Eukaryota</taxon>
        <taxon>Viridiplantae</taxon>
        <taxon>Streptophyta</taxon>
        <taxon>Embryophyta</taxon>
        <taxon>Tracheophyta</taxon>
        <taxon>Spermatophyta</taxon>
        <taxon>Magnoliopsida</taxon>
        <taxon>eudicotyledons</taxon>
        <taxon>Gunneridae</taxon>
        <taxon>Pentapetalae</taxon>
        <taxon>rosids</taxon>
        <taxon>fabids</taxon>
        <taxon>Malpighiales</taxon>
        <taxon>Linaceae</taxon>
        <taxon>Linum</taxon>
    </lineage>
</organism>
<name>A0AAV2DJ99_9ROSI</name>
<feature type="compositionally biased region" description="Basic and acidic residues" evidence="1">
    <location>
        <begin position="41"/>
        <end position="50"/>
    </location>
</feature>
<feature type="compositionally biased region" description="Acidic residues" evidence="1">
    <location>
        <begin position="21"/>
        <end position="30"/>
    </location>
</feature>
<dbReference type="EMBL" id="OZ034816">
    <property type="protein sequence ID" value="CAL1374033.1"/>
    <property type="molecule type" value="Genomic_DNA"/>
</dbReference>
<evidence type="ECO:0000313" key="3">
    <source>
        <dbReference type="Proteomes" id="UP001497516"/>
    </source>
</evidence>
<dbReference type="Proteomes" id="UP001497516">
    <property type="component" value="Chromosome 3"/>
</dbReference>